<evidence type="ECO:0000313" key="1">
    <source>
        <dbReference type="EMBL" id="GIX79855.1"/>
    </source>
</evidence>
<dbReference type="AlphaFoldDB" id="A0AAV4N4W3"/>
<organism evidence="1 2">
    <name type="scientific">Caerostris extrusa</name>
    <name type="common">Bark spider</name>
    <name type="synonym">Caerostris bankana</name>
    <dbReference type="NCBI Taxonomy" id="172846"/>
    <lineage>
        <taxon>Eukaryota</taxon>
        <taxon>Metazoa</taxon>
        <taxon>Ecdysozoa</taxon>
        <taxon>Arthropoda</taxon>
        <taxon>Chelicerata</taxon>
        <taxon>Arachnida</taxon>
        <taxon>Araneae</taxon>
        <taxon>Araneomorphae</taxon>
        <taxon>Entelegynae</taxon>
        <taxon>Araneoidea</taxon>
        <taxon>Araneidae</taxon>
        <taxon>Caerostris</taxon>
    </lineage>
</organism>
<reference evidence="1 2" key="1">
    <citation type="submission" date="2021-06" db="EMBL/GenBank/DDBJ databases">
        <title>Caerostris extrusa draft genome.</title>
        <authorList>
            <person name="Kono N."/>
            <person name="Arakawa K."/>
        </authorList>
    </citation>
    <scope>NUCLEOTIDE SEQUENCE [LARGE SCALE GENOMIC DNA]</scope>
</reference>
<sequence>MGPSETFSMRIHYHGITVFSETEVSISDDWQSYQLSHCSTNASFCHGRSLAPFALCPTKCQTLVSFVAGINGIVPKEVSTDAICIIKNHVHLPLGAFCIDFYDYI</sequence>
<protein>
    <submittedName>
        <fullName evidence="1">Uncharacterized protein</fullName>
    </submittedName>
</protein>
<dbReference type="Proteomes" id="UP001054945">
    <property type="component" value="Unassembled WGS sequence"/>
</dbReference>
<gene>
    <name evidence="1" type="ORF">CEXT_404581</name>
</gene>
<evidence type="ECO:0000313" key="2">
    <source>
        <dbReference type="Proteomes" id="UP001054945"/>
    </source>
</evidence>
<name>A0AAV4N4W3_CAEEX</name>
<comment type="caution">
    <text evidence="1">The sequence shown here is derived from an EMBL/GenBank/DDBJ whole genome shotgun (WGS) entry which is preliminary data.</text>
</comment>
<keyword evidence="2" id="KW-1185">Reference proteome</keyword>
<proteinExistence type="predicted"/>
<accession>A0AAV4N4W3</accession>
<dbReference type="EMBL" id="BPLR01020542">
    <property type="protein sequence ID" value="GIX79855.1"/>
    <property type="molecule type" value="Genomic_DNA"/>
</dbReference>